<dbReference type="PANTHER" id="PTHR15549:SF30">
    <property type="entry name" value="MID2 DOMAIN-CONTAINING PROTEIN"/>
    <property type="match status" value="1"/>
</dbReference>
<dbReference type="HOGENOM" id="CLU_024409_0_0_1"/>
<accession>A0A0C3GEX2</accession>
<feature type="transmembrane region" description="Helical" evidence="6">
    <location>
        <begin position="183"/>
        <end position="206"/>
    </location>
</feature>
<feature type="compositionally biased region" description="Polar residues" evidence="5">
    <location>
        <begin position="63"/>
        <end position="74"/>
    </location>
</feature>
<feature type="compositionally biased region" description="Polar residues" evidence="5">
    <location>
        <begin position="575"/>
        <end position="584"/>
    </location>
</feature>
<feature type="region of interest" description="Disordered" evidence="5">
    <location>
        <begin position="42"/>
        <end position="74"/>
    </location>
</feature>
<dbReference type="GO" id="GO:0071944">
    <property type="term" value="C:cell periphery"/>
    <property type="evidence" value="ECO:0007669"/>
    <property type="project" value="UniProtKB-ARBA"/>
</dbReference>
<dbReference type="Proteomes" id="UP000054166">
    <property type="component" value="Unassembled WGS sequence"/>
</dbReference>
<dbReference type="EMBL" id="KN832973">
    <property type="protein sequence ID" value="KIM90234.1"/>
    <property type="molecule type" value="Genomic_DNA"/>
</dbReference>
<feature type="region of interest" description="Disordered" evidence="5">
    <location>
        <begin position="449"/>
        <end position="491"/>
    </location>
</feature>
<feature type="region of interest" description="Disordered" evidence="5">
    <location>
        <begin position="89"/>
        <end position="136"/>
    </location>
</feature>
<dbReference type="AlphaFoldDB" id="A0A0C3GEX2"/>
<keyword evidence="4 6" id="KW-0472">Membrane</keyword>
<feature type="region of interest" description="Disordered" evidence="5">
    <location>
        <begin position="568"/>
        <end position="603"/>
    </location>
</feature>
<evidence type="ECO:0000256" key="6">
    <source>
        <dbReference type="SAM" id="Phobius"/>
    </source>
</evidence>
<evidence type="ECO:0000313" key="7">
    <source>
        <dbReference type="EMBL" id="KIM90234.1"/>
    </source>
</evidence>
<feature type="compositionally biased region" description="Polar residues" evidence="5">
    <location>
        <begin position="477"/>
        <end position="491"/>
    </location>
</feature>
<dbReference type="STRING" id="765440.A0A0C3GEX2"/>
<organism evidence="7 8">
    <name type="scientific">Piloderma croceum (strain F 1598)</name>
    <dbReference type="NCBI Taxonomy" id="765440"/>
    <lineage>
        <taxon>Eukaryota</taxon>
        <taxon>Fungi</taxon>
        <taxon>Dikarya</taxon>
        <taxon>Basidiomycota</taxon>
        <taxon>Agaricomycotina</taxon>
        <taxon>Agaricomycetes</taxon>
        <taxon>Agaricomycetidae</taxon>
        <taxon>Atheliales</taxon>
        <taxon>Atheliaceae</taxon>
        <taxon>Piloderma</taxon>
    </lineage>
</organism>
<dbReference type="InterPro" id="IPR051694">
    <property type="entry name" value="Immunoregulatory_rcpt-like"/>
</dbReference>
<protein>
    <submittedName>
        <fullName evidence="7">Uncharacterized protein</fullName>
    </submittedName>
</protein>
<feature type="compositionally biased region" description="Polar residues" evidence="5">
    <location>
        <begin position="528"/>
        <end position="546"/>
    </location>
</feature>
<dbReference type="InParanoid" id="A0A0C3GEX2"/>
<proteinExistence type="predicted"/>
<comment type="subcellular location">
    <subcellularLocation>
        <location evidence="1">Membrane</location>
        <topology evidence="1">Single-pass membrane protein</topology>
    </subcellularLocation>
</comment>
<evidence type="ECO:0000256" key="4">
    <source>
        <dbReference type="ARBA" id="ARBA00023136"/>
    </source>
</evidence>
<name>A0A0C3GEX2_PILCF</name>
<feature type="region of interest" description="Disordered" evidence="5">
    <location>
        <begin position="524"/>
        <end position="546"/>
    </location>
</feature>
<evidence type="ECO:0000256" key="2">
    <source>
        <dbReference type="ARBA" id="ARBA00022692"/>
    </source>
</evidence>
<evidence type="ECO:0000256" key="5">
    <source>
        <dbReference type="SAM" id="MobiDB-lite"/>
    </source>
</evidence>
<dbReference type="GO" id="GO:0016020">
    <property type="term" value="C:membrane"/>
    <property type="evidence" value="ECO:0007669"/>
    <property type="project" value="UniProtKB-SubCell"/>
</dbReference>
<dbReference type="PANTHER" id="PTHR15549">
    <property type="entry name" value="PAIRED IMMUNOGLOBULIN-LIKE TYPE 2 RECEPTOR"/>
    <property type="match status" value="1"/>
</dbReference>
<evidence type="ECO:0000256" key="3">
    <source>
        <dbReference type="ARBA" id="ARBA00022989"/>
    </source>
</evidence>
<gene>
    <name evidence="7" type="ORF">PILCRDRAFT_175946</name>
</gene>
<keyword evidence="3 6" id="KW-1133">Transmembrane helix</keyword>
<keyword evidence="8" id="KW-1185">Reference proteome</keyword>
<evidence type="ECO:0000256" key="1">
    <source>
        <dbReference type="ARBA" id="ARBA00004167"/>
    </source>
</evidence>
<evidence type="ECO:0000313" key="8">
    <source>
        <dbReference type="Proteomes" id="UP000054166"/>
    </source>
</evidence>
<sequence>MSSHKRNNNRGLDIHQRHARMASPENPLGYMDLAPRFSPTAVFPDPGLSASSTIPDPTFDPSAESTSSDPAASIPLFSTRTKTPVLSLTVPTDTTTTSPTDSIITTTSSSSTSILTTTATSTSTTSTSSTSTSSQPTIIPVVLPSSSVPPITDTNVLPLTSSIASFATPSPSPSTTGGTSTSIVVGAIAAGLVGVAGLIFVTMFFLRRWRKRGEEEAEEFNADTFRRQSAILVDDELSPYGGGNEGHAGFNPRPPTMIERHMANRNQFDAVPPMPSLQQYHNLAAGGAGAAGVGVGAYGNEYDYPNQHPSFSPGQVMPVSPPPTMTGAQFFAPHGQSHEPAYDEQGQLVRQPSNGAAIYNENGQLARGPSNAAQWGLSRQKSTGGNGHYVDLARSSVTPFQAAQYAEISRKLNETPSTLHVVNENDEEPVSQASDRTIYANQAREGHSHLSIPAEGGDVNPESPFVDPQVPVETHHNSLLGSDLNRGSQGVSVPPSPIYSLHSQIPSNERVVSDPPALPEIQVPDRTFSPTSYDFPQTPSGRPTPSPFHTNFSVPSPAREKFPNTFMPKAAESGPLSSAQTTVPGWSKREMTPKPESPRPASTYTVYDEADAYGGI</sequence>
<reference evidence="8" key="2">
    <citation type="submission" date="2015-01" db="EMBL/GenBank/DDBJ databases">
        <title>Evolutionary Origins and Diversification of the Mycorrhizal Mutualists.</title>
        <authorList>
            <consortium name="DOE Joint Genome Institute"/>
            <consortium name="Mycorrhizal Genomics Consortium"/>
            <person name="Kohler A."/>
            <person name="Kuo A."/>
            <person name="Nagy L.G."/>
            <person name="Floudas D."/>
            <person name="Copeland A."/>
            <person name="Barry K.W."/>
            <person name="Cichocki N."/>
            <person name="Veneault-Fourrey C."/>
            <person name="LaButti K."/>
            <person name="Lindquist E.A."/>
            <person name="Lipzen A."/>
            <person name="Lundell T."/>
            <person name="Morin E."/>
            <person name="Murat C."/>
            <person name="Riley R."/>
            <person name="Ohm R."/>
            <person name="Sun H."/>
            <person name="Tunlid A."/>
            <person name="Henrissat B."/>
            <person name="Grigoriev I.V."/>
            <person name="Hibbett D.S."/>
            <person name="Martin F."/>
        </authorList>
    </citation>
    <scope>NUCLEOTIDE SEQUENCE [LARGE SCALE GENOMIC DNA]</scope>
    <source>
        <strain evidence="8">F 1598</strain>
    </source>
</reference>
<feature type="region of interest" description="Disordered" evidence="5">
    <location>
        <begin position="1"/>
        <end position="26"/>
    </location>
</feature>
<dbReference type="OrthoDB" id="3263296at2759"/>
<reference evidence="7 8" key="1">
    <citation type="submission" date="2014-04" db="EMBL/GenBank/DDBJ databases">
        <authorList>
            <consortium name="DOE Joint Genome Institute"/>
            <person name="Kuo A."/>
            <person name="Tarkka M."/>
            <person name="Buscot F."/>
            <person name="Kohler A."/>
            <person name="Nagy L.G."/>
            <person name="Floudas D."/>
            <person name="Copeland A."/>
            <person name="Barry K.W."/>
            <person name="Cichocki N."/>
            <person name="Veneault-Fourrey C."/>
            <person name="LaButti K."/>
            <person name="Lindquist E.A."/>
            <person name="Lipzen A."/>
            <person name="Lundell T."/>
            <person name="Morin E."/>
            <person name="Murat C."/>
            <person name="Sun H."/>
            <person name="Tunlid A."/>
            <person name="Henrissat B."/>
            <person name="Grigoriev I.V."/>
            <person name="Hibbett D.S."/>
            <person name="Martin F."/>
            <person name="Nordberg H.P."/>
            <person name="Cantor M.N."/>
            <person name="Hua S.X."/>
        </authorList>
    </citation>
    <scope>NUCLEOTIDE SEQUENCE [LARGE SCALE GENOMIC DNA]</scope>
    <source>
        <strain evidence="7 8">F 1598</strain>
    </source>
</reference>
<feature type="compositionally biased region" description="Basic and acidic residues" evidence="5">
    <location>
        <begin position="587"/>
        <end position="597"/>
    </location>
</feature>
<keyword evidence="2 6" id="KW-0812">Transmembrane</keyword>